<keyword evidence="1" id="KW-0732">Signal</keyword>
<name>A0A7Z7BIX1_9BURK</name>
<feature type="signal peptide" evidence="1">
    <location>
        <begin position="1"/>
        <end position="27"/>
    </location>
</feature>
<comment type="caution">
    <text evidence="2">The sequence shown here is derived from an EMBL/GenBank/DDBJ whole genome shotgun (WGS) entry which is preliminary data.</text>
</comment>
<reference evidence="2" key="1">
    <citation type="submission" date="2016-10" db="EMBL/GenBank/DDBJ databases">
        <authorList>
            <person name="Varghese N."/>
            <person name="Submissions S."/>
        </authorList>
    </citation>
    <scope>NUCLEOTIDE SEQUENCE [LARGE SCALE GENOMIC DNA]</scope>
    <source>
        <strain evidence="2">YR281</strain>
    </source>
</reference>
<keyword evidence="3" id="KW-1185">Reference proteome</keyword>
<evidence type="ECO:0000256" key="1">
    <source>
        <dbReference type="SAM" id="SignalP"/>
    </source>
</evidence>
<feature type="chain" id="PRO_5031275145" evidence="1">
    <location>
        <begin position="28"/>
        <end position="307"/>
    </location>
</feature>
<accession>A0A7Z7BIX1</accession>
<gene>
    <name evidence="2" type="ORF">SAMN04487926_14431</name>
</gene>
<dbReference type="EMBL" id="FNDI01000044">
    <property type="protein sequence ID" value="SDJ35053.1"/>
    <property type="molecule type" value="Genomic_DNA"/>
</dbReference>
<organism evidence="2 3">
    <name type="scientific">Paraburkholderia steynii</name>
    <dbReference type="NCBI Taxonomy" id="1245441"/>
    <lineage>
        <taxon>Bacteria</taxon>
        <taxon>Pseudomonadati</taxon>
        <taxon>Pseudomonadota</taxon>
        <taxon>Betaproteobacteria</taxon>
        <taxon>Burkholderiales</taxon>
        <taxon>Burkholderiaceae</taxon>
        <taxon>Paraburkholderia</taxon>
    </lineage>
</organism>
<dbReference type="Pfam" id="PF13557">
    <property type="entry name" value="Phenol_MetA_deg"/>
    <property type="match status" value="1"/>
</dbReference>
<evidence type="ECO:0000313" key="2">
    <source>
        <dbReference type="EMBL" id="SDJ35053.1"/>
    </source>
</evidence>
<sequence length="307" mass="33443">MRCPFIHWTLRHAGAVALLLLAITAQAQELEPRSYSPAPIGTNFLVASYVYLYGDVLTDPSLPITGVRAKISIVSLAYSRTFALAGHTASLAFAMPFSSGNLSGVVIGAPTEVHRAGIGDLKLRFAWNFIGSPALTPEEFARREQTSSAGISLTMSAPTGQYLPSRPVNIGTNRWGFKPEIGISQPYGNWFFDASAGAWFFTRNYDFFNGNTRGQDPLMLLQLHAGYSFRPGLWIAADIGYAAGGRSSMNGVPNEDRQANMRYGLTFSAPFARGWSAKLALSSGFVTRAGGDYKSVAFALQYRWFDH</sequence>
<evidence type="ECO:0000313" key="3">
    <source>
        <dbReference type="Proteomes" id="UP000198900"/>
    </source>
</evidence>
<proteinExistence type="predicted"/>
<dbReference type="RefSeq" id="WP_091790018.1">
    <property type="nucleotide sequence ID" value="NZ_FNDI01000044.1"/>
</dbReference>
<dbReference type="AlphaFoldDB" id="A0A7Z7BIX1"/>
<dbReference type="Proteomes" id="UP000198900">
    <property type="component" value="Unassembled WGS sequence"/>
</dbReference>
<dbReference type="InterPro" id="IPR025737">
    <property type="entry name" value="FApF"/>
</dbReference>
<protein>
    <submittedName>
        <fullName evidence="2">MetA-pathway of phenol degradation</fullName>
    </submittedName>
</protein>